<sequence>MLTVTRHGHVNHYTSDYDAALAVHRRALGGEVFSEFGTPGSRNALSVVGSTCLQVFSPDAPDSPVASWIGRFGASWHSLEWTVADLAEAEEVVAARGFRVTDRMAGRYVFLHPKDLHGLCLELTAEHFPGDPREQPEWDPDVGAGGNLLGITGPATVVLAVTDAAAAGEFFAGLTGRDIAHDDTLGAARATTLDFGDHRLDCLADPGLGPRERLYALRLPVPDLASAAASLTASGVPATPLSTTEGPALVLDTAATQGARIEIVQRTR</sequence>
<dbReference type="Proteomes" id="UP000715441">
    <property type="component" value="Unassembled WGS sequence"/>
</dbReference>
<comment type="caution">
    <text evidence="3">The sequence shown here is derived from an EMBL/GenBank/DDBJ whole genome shotgun (WGS) entry which is preliminary data.</text>
</comment>
<dbReference type="Gene3D" id="3.10.180.10">
    <property type="entry name" value="2,3-Dihydroxybiphenyl 1,2-Dioxygenase, domain 1"/>
    <property type="match status" value="2"/>
</dbReference>
<accession>A0ABX1IZU6</accession>
<dbReference type="InterPro" id="IPR004360">
    <property type="entry name" value="Glyas_Fos-R_dOase_dom"/>
</dbReference>
<keyword evidence="4" id="KW-1185">Reference proteome</keyword>
<dbReference type="InterPro" id="IPR037523">
    <property type="entry name" value="VOC_core"/>
</dbReference>
<dbReference type="PANTHER" id="PTHR43048">
    <property type="entry name" value="METHYLMALONYL-COA EPIMERASE"/>
    <property type="match status" value="1"/>
</dbReference>
<reference evidence="3 4" key="1">
    <citation type="submission" date="2020-04" db="EMBL/GenBank/DDBJ databases">
        <title>Novel species.</title>
        <authorList>
            <person name="Teo W.F.A."/>
            <person name="Lipun K."/>
            <person name="Srisuk N."/>
            <person name="Duangmal K."/>
        </authorList>
    </citation>
    <scope>NUCLEOTIDE SEQUENCE [LARGE SCALE GENOMIC DNA]</scope>
    <source>
        <strain evidence="3 4">K13G38</strain>
    </source>
</reference>
<organism evidence="3 4">
    <name type="scientific">Amycolatopsis acididurans</name>
    <dbReference type="NCBI Taxonomy" id="2724524"/>
    <lineage>
        <taxon>Bacteria</taxon>
        <taxon>Bacillati</taxon>
        <taxon>Actinomycetota</taxon>
        <taxon>Actinomycetes</taxon>
        <taxon>Pseudonocardiales</taxon>
        <taxon>Pseudonocardiaceae</taxon>
        <taxon>Amycolatopsis</taxon>
    </lineage>
</organism>
<evidence type="ECO:0000313" key="3">
    <source>
        <dbReference type="EMBL" id="NKQ52954.1"/>
    </source>
</evidence>
<dbReference type="InterPro" id="IPR029068">
    <property type="entry name" value="Glyas_Bleomycin-R_OHBP_Dase"/>
</dbReference>
<dbReference type="PROSITE" id="PS51819">
    <property type="entry name" value="VOC"/>
    <property type="match status" value="2"/>
</dbReference>
<dbReference type="RefSeq" id="WP_168513416.1">
    <property type="nucleotide sequence ID" value="NZ_JAAXLS010000004.1"/>
</dbReference>
<name>A0ABX1IZU6_9PSEU</name>
<feature type="domain" description="VOC" evidence="2">
    <location>
        <begin position="6"/>
        <end position="126"/>
    </location>
</feature>
<protein>
    <recommendedName>
        <fullName evidence="2">VOC domain-containing protein</fullName>
    </recommendedName>
</protein>
<evidence type="ECO:0000256" key="1">
    <source>
        <dbReference type="ARBA" id="ARBA00022723"/>
    </source>
</evidence>
<evidence type="ECO:0000259" key="2">
    <source>
        <dbReference type="PROSITE" id="PS51819"/>
    </source>
</evidence>
<dbReference type="PANTHER" id="PTHR43048:SF3">
    <property type="entry name" value="METHYLMALONYL-COA EPIMERASE, MITOCHONDRIAL"/>
    <property type="match status" value="1"/>
</dbReference>
<keyword evidence="1" id="KW-0479">Metal-binding</keyword>
<dbReference type="InterPro" id="IPR051785">
    <property type="entry name" value="MMCE/EMCE_epimerase"/>
</dbReference>
<dbReference type="Pfam" id="PF00903">
    <property type="entry name" value="Glyoxalase"/>
    <property type="match status" value="1"/>
</dbReference>
<dbReference type="EMBL" id="JAAXLS010000004">
    <property type="protein sequence ID" value="NKQ52954.1"/>
    <property type="molecule type" value="Genomic_DNA"/>
</dbReference>
<feature type="domain" description="VOC" evidence="2">
    <location>
        <begin position="153"/>
        <end position="266"/>
    </location>
</feature>
<gene>
    <name evidence="3" type="ORF">HFP15_08685</name>
</gene>
<proteinExistence type="predicted"/>
<dbReference type="SUPFAM" id="SSF54593">
    <property type="entry name" value="Glyoxalase/Bleomycin resistance protein/Dihydroxybiphenyl dioxygenase"/>
    <property type="match status" value="2"/>
</dbReference>
<evidence type="ECO:0000313" key="4">
    <source>
        <dbReference type="Proteomes" id="UP000715441"/>
    </source>
</evidence>